<feature type="non-terminal residue" evidence="1">
    <location>
        <position position="1"/>
    </location>
</feature>
<dbReference type="SUPFAM" id="SSF52540">
    <property type="entry name" value="P-loop containing nucleoside triphosphate hydrolases"/>
    <property type="match status" value="1"/>
</dbReference>
<gene>
    <name evidence="1" type="ORF">HOLDEFILI_00329</name>
</gene>
<name>B9Y3F4_9FIRM</name>
<evidence type="ECO:0000313" key="1">
    <source>
        <dbReference type="EMBL" id="EEF69476.1"/>
    </source>
</evidence>
<proteinExistence type="predicted"/>
<evidence type="ECO:0000313" key="2">
    <source>
        <dbReference type="Proteomes" id="UP000005950"/>
    </source>
</evidence>
<reference evidence="1 2" key="1">
    <citation type="submission" date="2008-12" db="EMBL/GenBank/DDBJ databases">
        <authorList>
            <person name="Fulton L."/>
            <person name="Clifton S."/>
            <person name="Fulton B."/>
            <person name="Xu J."/>
            <person name="Minx P."/>
            <person name="Pepin K.H."/>
            <person name="Johnson M."/>
            <person name="Bhonagiri V."/>
            <person name="Nash W.E."/>
            <person name="Mardis E.R."/>
            <person name="Wilson R.K."/>
        </authorList>
    </citation>
    <scope>NUCLEOTIDE SEQUENCE [LARGE SCALE GENOMIC DNA]</scope>
    <source>
        <strain evidence="1 2">DSM 12042</strain>
    </source>
</reference>
<organism evidence="1 2">
    <name type="scientific">Holdemania filiformis DSM 12042</name>
    <dbReference type="NCBI Taxonomy" id="545696"/>
    <lineage>
        <taxon>Bacteria</taxon>
        <taxon>Bacillati</taxon>
        <taxon>Bacillota</taxon>
        <taxon>Erysipelotrichia</taxon>
        <taxon>Erysipelotrichales</taxon>
        <taxon>Erysipelotrichaceae</taxon>
        <taxon>Holdemania</taxon>
    </lineage>
</organism>
<accession>B9Y3F4</accession>
<protein>
    <recommendedName>
        <fullName evidence="3">ABC transporter ATP-binding protein</fullName>
    </recommendedName>
</protein>
<dbReference type="InterPro" id="IPR027417">
    <property type="entry name" value="P-loop_NTPase"/>
</dbReference>
<reference evidence="1 2" key="2">
    <citation type="submission" date="2009-02" db="EMBL/GenBank/DDBJ databases">
        <title>Draft genome sequence of Holdemania filiformis DSM 12042.</title>
        <authorList>
            <person name="Sudarsanam P."/>
            <person name="Ley R."/>
            <person name="Guruge J."/>
            <person name="Turnbaugh P.J."/>
            <person name="Mahowald M."/>
            <person name="Liep D."/>
            <person name="Gordon J."/>
        </authorList>
    </citation>
    <scope>NUCLEOTIDE SEQUENCE [LARGE SCALE GENOMIC DNA]</scope>
    <source>
        <strain evidence="1 2">DSM 12042</strain>
    </source>
</reference>
<comment type="caution">
    <text evidence="1">The sequence shown here is derived from an EMBL/GenBank/DDBJ whole genome shotgun (WGS) entry which is preliminary data.</text>
</comment>
<dbReference type="Gene3D" id="3.40.50.300">
    <property type="entry name" value="P-loop containing nucleotide triphosphate hydrolases"/>
    <property type="match status" value="1"/>
</dbReference>
<dbReference type="Proteomes" id="UP000005950">
    <property type="component" value="Unassembled WGS sequence"/>
</dbReference>
<dbReference type="EMBL" id="ACCF01000018">
    <property type="protein sequence ID" value="EEF69476.1"/>
    <property type="molecule type" value="Genomic_DNA"/>
</dbReference>
<evidence type="ECO:0008006" key="3">
    <source>
        <dbReference type="Google" id="ProtNLM"/>
    </source>
</evidence>
<sequence length="49" mass="5595">ATEQEIIKIFRMLTEEFGKTVIVVTHSNVVSELSDHRVVLNEGQLKDIQ</sequence>
<dbReference type="HOGENOM" id="CLU_3146232_0_0_9"/>
<dbReference type="AlphaFoldDB" id="B9Y3F4"/>